<evidence type="ECO:0000259" key="5">
    <source>
        <dbReference type="SMART" id="SM00043"/>
    </source>
</evidence>
<dbReference type="GO" id="GO:0031982">
    <property type="term" value="C:vesicle"/>
    <property type="evidence" value="ECO:0007669"/>
    <property type="project" value="TreeGrafter"/>
</dbReference>
<keyword evidence="3" id="KW-0789">Thiol protease inhibitor</keyword>
<dbReference type="InterPro" id="IPR000010">
    <property type="entry name" value="Cystatin_dom"/>
</dbReference>
<dbReference type="Proteomes" id="UP000499080">
    <property type="component" value="Unassembled WGS sequence"/>
</dbReference>
<dbReference type="AlphaFoldDB" id="A0A4Y2C7U3"/>
<feature type="region of interest" description="Disordered" evidence="4">
    <location>
        <begin position="1"/>
        <end position="21"/>
    </location>
</feature>
<proteinExistence type="inferred from homology"/>
<dbReference type="InterPro" id="IPR046350">
    <property type="entry name" value="Cystatin_sf"/>
</dbReference>
<dbReference type="Gene3D" id="3.10.450.10">
    <property type="match status" value="1"/>
</dbReference>
<sequence>MPGGWRQVTDLDSPDIQNKSQKAAALVSKSMNSQYHMKLMKVTKAETQVVSGVNYRFEMFIGPTECKKSGNLTEQKIEDCPLQKCGKPLHCSVTMWVQAWRKDSHKVTNSSCQPVQPSC</sequence>
<dbReference type="CDD" id="cd00042">
    <property type="entry name" value="CY"/>
    <property type="match status" value="1"/>
</dbReference>
<dbReference type="SMART" id="SM00043">
    <property type="entry name" value="CY"/>
    <property type="match status" value="1"/>
</dbReference>
<evidence type="ECO:0000256" key="2">
    <source>
        <dbReference type="ARBA" id="ARBA00022690"/>
    </source>
</evidence>
<feature type="domain" description="Cystatin" evidence="5">
    <location>
        <begin position="1"/>
        <end position="113"/>
    </location>
</feature>
<evidence type="ECO:0000313" key="7">
    <source>
        <dbReference type="Proteomes" id="UP000499080"/>
    </source>
</evidence>
<dbReference type="SUPFAM" id="SSF54403">
    <property type="entry name" value="Cystatin/monellin"/>
    <property type="match status" value="1"/>
</dbReference>
<evidence type="ECO:0000256" key="1">
    <source>
        <dbReference type="ARBA" id="ARBA00009403"/>
    </source>
</evidence>
<dbReference type="GO" id="GO:0005737">
    <property type="term" value="C:cytoplasm"/>
    <property type="evidence" value="ECO:0007669"/>
    <property type="project" value="TreeGrafter"/>
</dbReference>
<reference evidence="6 7" key="1">
    <citation type="journal article" date="2019" name="Sci. Rep.">
        <title>Orb-weaving spider Araneus ventricosus genome elucidates the spidroin gene catalogue.</title>
        <authorList>
            <person name="Kono N."/>
            <person name="Nakamura H."/>
            <person name="Ohtoshi R."/>
            <person name="Moran D.A.P."/>
            <person name="Shinohara A."/>
            <person name="Yoshida Y."/>
            <person name="Fujiwara M."/>
            <person name="Mori M."/>
            <person name="Tomita M."/>
            <person name="Arakawa K."/>
        </authorList>
    </citation>
    <scope>NUCLEOTIDE SEQUENCE [LARGE SCALE GENOMIC DNA]</scope>
</reference>
<dbReference type="EMBL" id="BGPR01000154">
    <property type="protein sequence ID" value="GBM00104.1"/>
    <property type="molecule type" value="Genomic_DNA"/>
</dbReference>
<name>A0A4Y2C7U3_ARAVE</name>
<dbReference type="GO" id="GO:0005615">
    <property type="term" value="C:extracellular space"/>
    <property type="evidence" value="ECO:0007669"/>
    <property type="project" value="TreeGrafter"/>
</dbReference>
<accession>A0A4Y2C7U3</accession>
<dbReference type="PANTHER" id="PTHR46186:SF2">
    <property type="entry name" value="CYSTATIN"/>
    <property type="match status" value="1"/>
</dbReference>
<evidence type="ECO:0000313" key="6">
    <source>
        <dbReference type="EMBL" id="GBM00104.1"/>
    </source>
</evidence>
<evidence type="ECO:0000256" key="3">
    <source>
        <dbReference type="ARBA" id="ARBA00022704"/>
    </source>
</evidence>
<dbReference type="PANTHER" id="PTHR46186">
    <property type="entry name" value="CYSTATIN"/>
    <property type="match status" value="1"/>
</dbReference>
<dbReference type="OrthoDB" id="10007179at2759"/>
<evidence type="ECO:0000256" key="4">
    <source>
        <dbReference type="SAM" id="MobiDB-lite"/>
    </source>
</evidence>
<organism evidence="6 7">
    <name type="scientific">Araneus ventricosus</name>
    <name type="common">Orbweaver spider</name>
    <name type="synonym">Epeira ventricosa</name>
    <dbReference type="NCBI Taxonomy" id="182803"/>
    <lineage>
        <taxon>Eukaryota</taxon>
        <taxon>Metazoa</taxon>
        <taxon>Ecdysozoa</taxon>
        <taxon>Arthropoda</taxon>
        <taxon>Chelicerata</taxon>
        <taxon>Arachnida</taxon>
        <taxon>Araneae</taxon>
        <taxon>Araneomorphae</taxon>
        <taxon>Entelegynae</taxon>
        <taxon>Araneoidea</taxon>
        <taxon>Araneidae</taxon>
        <taxon>Araneus</taxon>
    </lineage>
</organism>
<protein>
    <recommendedName>
        <fullName evidence="5">Cystatin domain-containing protein</fullName>
    </recommendedName>
</protein>
<keyword evidence="2" id="KW-0646">Protease inhibitor</keyword>
<dbReference type="GO" id="GO:0004869">
    <property type="term" value="F:cysteine-type endopeptidase inhibitor activity"/>
    <property type="evidence" value="ECO:0007669"/>
    <property type="project" value="UniProtKB-KW"/>
</dbReference>
<gene>
    <name evidence="6" type="ORF">AVEN_176359_1</name>
</gene>
<comment type="caution">
    <text evidence="6">The sequence shown here is derived from an EMBL/GenBank/DDBJ whole genome shotgun (WGS) entry which is preliminary data.</text>
</comment>
<dbReference type="Pfam" id="PF00031">
    <property type="entry name" value="Cystatin"/>
    <property type="match status" value="1"/>
</dbReference>
<comment type="similarity">
    <text evidence="1">Belongs to the cystatin family.</text>
</comment>
<keyword evidence="7" id="KW-1185">Reference proteome</keyword>